<keyword evidence="5" id="KW-0539">Nucleus</keyword>
<proteinExistence type="inferred from homology"/>
<evidence type="ECO:0000256" key="4">
    <source>
        <dbReference type="ARBA" id="ARBA00022490"/>
    </source>
</evidence>
<evidence type="ECO:0000256" key="2">
    <source>
        <dbReference type="ARBA" id="ARBA00004210"/>
    </source>
</evidence>
<dbReference type="Pfam" id="PF14799">
    <property type="entry name" value="FAM195"/>
    <property type="match status" value="1"/>
</dbReference>
<gene>
    <name evidence="6" type="ORF">TSIB3V08_LOCUS189</name>
</gene>
<dbReference type="AlphaFoldDB" id="A0A7R9FUW3"/>
<comment type="subcellular location">
    <subcellularLocation>
        <location evidence="2">Cytoplasm</location>
        <location evidence="2">Stress granule</location>
    </subcellularLocation>
    <subcellularLocation>
        <location evidence="1">Nucleus</location>
    </subcellularLocation>
</comment>
<dbReference type="InterPro" id="IPR029428">
    <property type="entry name" value="MCRIP"/>
</dbReference>
<evidence type="ECO:0000256" key="3">
    <source>
        <dbReference type="ARBA" id="ARBA00010821"/>
    </source>
</evidence>
<organism evidence="6">
    <name type="scientific">Timema shepardi</name>
    <name type="common">Walking stick</name>
    <dbReference type="NCBI Taxonomy" id="629360"/>
    <lineage>
        <taxon>Eukaryota</taxon>
        <taxon>Metazoa</taxon>
        <taxon>Ecdysozoa</taxon>
        <taxon>Arthropoda</taxon>
        <taxon>Hexapoda</taxon>
        <taxon>Insecta</taxon>
        <taxon>Pterygota</taxon>
        <taxon>Neoptera</taxon>
        <taxon>Polyneoptera</taxon>
        <taxon>Phasmatodea</taxon>
        <taxon>Timematodea</taxon>
        <taxon>Timematoidea</taxon>
        <taxon>Timematidae</taxon>
        <taxon>Timema</taxon>
    </lineage>
</organism>
<comment type="similarity">
    <text evidence="3">Belongs to the MCRIP family.</text>
</comment>
<dbReference type="EMBL" id="OC000045">
    <property type="protein sequence ID" value="CAD7255898.1"/>
    <property type="molecule type" value="Genomic_DNA"/>
</dbReference>
<evidence type="ECO:0000256" key="1">
    <source>
        <dbReference type="ARBA" id="ARBA00004123"/>
    </source>
</evidence>
<name>A0A7R9FUW3_TIMSH</name>
<sequence>MEALTPDTSSNELWWPHGLSRNSRNRLDCRCNEVDWIELAQDMDTFLSAMYTVSKGPSKIVAKTRRGIPHTQNIEKLEILRDQLAKKSADIEEKLDNGIMNGPKPVFHTVNGKRSSSQRTQQEPISPQHAELINFIYECTD</sequence>
<dbReference type="GO" id="GO:0005634">
    <property type="term" value="C:nucleus"/>
    <property type="evidence" value="ECO:0007669"/>
    <property type="project" value="UniProtKB-SubCell"/>
</dbReference>
<evidence type="ECO:0000256" key="5">
    <source>
        <dbReference type="ARBA" id="ARBA00023242"/>
    </source>
</evidence>
<accession>A0A7R9FUW3</accession>
<reference evidence="6" key="1">
    <citation type="submission" date="2020-11" db="EMBL/GenBank/DDBJ databases">
        <authorList>
            <person name="Tran Van P."/>
        </authorList>
    </citation>
    <scope>NUCLEOTIDE SEQUENCE</scope>
</reference>
<protein>
    <submittedName>
        <fullName evidence="6">Uncharacterized protein</fullName>
    </submittedName>
</protein>
<dbReference type="GO" id="GO:0010494">
    <property type="term" value="C:cytoplasmic stress granule"/>
    <property type="evidence" value="ECO:0007669"/>
    <property type="project" value="UniProtKB-SubCell"/>
</dbReference>
<keyword evidence="4" id="KW-0963">Cytoplasm</keyword>
<evidence type="ECO:0000313" key="6">
    <source>
        <dbReference type="EMBL" id="CAD7255898.1"/>
    </source>
</evidence>